<dbReference type="PANTHER" id="PTHR24045:SF0">
    <property type="entry name" value="N-ACETYLGLUCOSAMINE-1-PHOSPHOTRANSFERASE SUBUNITS ALPHA_BETA"/>
    <property type="match status" value="1"/>
</dbReference>
<dbReference type="Pfam" id="PF11380">
    <property type="entry name" value="Stealth_CR2"/>
    <property type="match status" value="1"/>
</dbReference>
<dbReference type="InterPro" id="IPR047141">
    <property type="entry name" value="Stealth"/>
</dbReference>
<accession>A0A9X4S6A5</accession>
<keyword evidence="2 5" id="KW-0808">Transferase</keyword>
<dbReference type="RefSeq" id="WP_058206690.1">
    <property type="nucleotide sequence ID" value="NZ_JAOWLJ010000002.1"/>
</dbReference>
<keyword evidence="3" id="KW-0270">Exopolysaccharide synthesis</keyword>
<sequence length="339" mass="40422">MTDKIDIVVSWLDDSDPEWQADFNRARKSENLLMKKNSANNASRFRDYDTFRYWFRAIEKNASWLNKIYLVTYGHYPKWLNLNNPKLVLVKHQDFIPEKYLPTFSSVTIAMNLHRIKGLSENFVYFNDDMFLINPTKSTDFFKNGVPCDMLTLIPCATYEELDHIHINNMNLISRKFSKKEILKRNLSKMINFKTSIPYLGTTLLQLPYPTISYIMHFHLATPLNKSIYETLWEEYFEEFNQASLYKFRDIRGIDDWFIRLYSLCIGNFVPKNMYKFGQFYKLNKKSDIEKIINSRKKIVCLNDNETLENIELEEIAQKVRIELDKKFPHSSSFEVDFE</sequence>
<comment type="caution">
    <text evidence="5">The sequence shown here is derived from an EMBL/GenBank/DDBJ whole genome shotgun (WGS) entry which is preliminary data.</text>
</comment>
<evidence type="ECO:0000256" key="3">
    <source>
        <dbReference type="ARBA" id="ARBA00023169"/>
    </source>
</evidence>
<evidence type="ECO:0000256" key="1">
    <source>
        <dbReference type="ARBA" id="ARBA00007583"/>
    </source>
</evidence>
<gene>
    <name evidence="5" type="ORF">OGZ51_01320</name>
</gene>
<reference evidence="5" key="1">
    <citation type="submission" date="2022-10" db="EMBL/GenBank/DDBJ databases">
        <authorList>
            <person name="Turner M.S."/>
            <person name="Huang W."/>
        </authorList>
    </citation>
    <scope>NUCLEOTIDE SEQUENCE</scope>
    <source>
        <strain evidence="5">3</strain>
    </source>
</reference>
<dbReference type="GO" id="GO:0016772">
    <property type="term" value="F:transferase activity, transferring phosphorus-containing groups"/>
    <property type="evidence" value="ECO:0007669"/>
    <property type="project" value="InterPro"/>
</dbReference>
<dbReference type="Proteomes" id="UP001152614">
    <property type="component" value="Unassembled WGS sequence"/>
</dbReference>
<dbReference type="InterPro" id="IPR021520">
    <property type="entry name" value="Stealth_CR2"/>
</dbReference>
<proteinExistence type="inferred from homology"/>
<evidence type="ECO:0000256" key="2">
    <source>
        <dbReference type="ARBA" id="ARBA00022679"/>
    </source>
</evidence>
<evidence type="ECO:0000313" key="5">
    <source>
        <dbReference type="EMBL" id="MDG4982789.1"/>
    </source>
</evidence>
<comment type="similarity">
    <text evidence="1">Belongs to the stealth family.</text>
</comment>
<dbReference type="AlphaFoldDB" id="A0A9X4S6A5"/>
<name>A0A9X4S6A5_9LACT</name>
<protein>
    <submittedName>
        <fullName evidence="5">Glycosyl transferase</fullName>
    </submittedName>
</protein>
<feature type="domain" description="Stealth protein CR2 conserved region 2" evidence="4">
    <location>
        <begin position="44"/>
        <end position="144"/>
    </location>
</feature>
<dbReference type="EMBL" id="JAOWLY010000001">
    <property type="protein sequence ID" value="MDG4982789.1"/>
    <property type="molecule type" value="Genomic_DNA"/>
</dbReference>
<dbReference type="PANTHER" id="PTHR24045">
    <property type="match status" value="1"/>
</dbReference>
<dbReference type="GO" id="GO:0000271">
    <property type="term" value="P:polysaccharide biosynthetic process"/>
    <property type="evidence" value="ECO:0007669"/>
    <property type="project" value="UniProtKB-KW"/>
</dbReference>
<evidence type="ECO:0000313" key="6">
    <source>
        <dbReference type="Proteomes" id="UP001152614"/>
    </source>
</evidence>
<organism evidence="5 6">
    <name type="scientific">Lactococcus lactis</name>
    <dbReference type="NCBI Taxonomy" id="1358"/>
    <lineage>
        <taxon>Bacteria</taxon>
        <taxon>Bacillati</taxon>
        <taxon>Bacillota</taxon>
        <taxon>Bacilli</taxon>
        <taxon>Lactobacillales</taxon>
        <taxon>Streptococcaceae</taxon>
        <taxon>Lactococcus</taxon>
    </lineage>
</organism>
<evidence type="ECO:0000259" key="4">
    <source>
        <dbReference type="Pfam" id="PF11380"/>
    </source>
</evidence>
<reference evidence="5" key="2">
    <citation type="journal article" date="2023" name="Food Microbiol.">
        <title>Evaluation of the fermentation potential of lactic acid bacteria isolated from herbs, fruits and vegetables as starter cultures in nut-based milk alternatives.</title>
        <authorList>
            <person name="Huang W."/>
            <person name="Dong A."/>
            <person name="Pham H.T."/>
            <person name="Zhou C."/>
            <person name="Huo Z."/>
            <person name="Watjen A.P."/>
            <person name="Prakash S."/>
            <person name="Bang-Berthelsen C.H."/>
            <person name="Turner M.S."/>
        </authorList>
    </citation>
    <scope>NUCLEOTIDE SEQUENCE</scope>
    <source>
        <strain evidence="5">3</strain>
    </source>
</reference>